<dbReference type="Bgee" id="ENSXETG00000039338">
    <property type="expression patterns" value="Expressed in testis"/>
</dbReference>
<dbReference type="Ensembl" id="ENSXETT00000105322">
    <property type="protein sequence ID" value="ENSXETP00000117163"/>
    <property type="gene ID" value="ENSXETG00000039338"/>
</dbReference>
<dbReference type="AlphaFoldDB" id="A0A803K9S2"/>
<protein>
    <recommendedName>
        <fullName evidence="2">BRICHOS domain-containing protein</fullName>
    </recommendedName>
</protein>
<dbReference type="PROSITE" id="PS50869">
    <property type="entry name" value="BRICHOS"/>
    <property type="match status" value="1"/>
</dbReference>
<evidence type="ECO:0000313" key="3">
    <source>
        <dbReference type="Ensembl" id="ENSXETP00000117163"/>
    </source>
</evidence>
<dbReference type="InterPro" id="IPR051772">
    <property type="entry name" value="Gastrokine"/>
</dbReference>
<accession>A0A803K9S2</accession>
<dbReference type="GeneTree" id="ENSGT00930000150969"/>
<evidence type="ECO:0000259" key="2">
    <source>
        <dbReference type="PROSITE" id="PS50869"/>
    </source>
</evidence>
<feature type="domain" description="BRICHOS" evidence="2">
    <location>
        <begin position="94"/>
        <end position="186"/>
    </location>
</feature>
<dbReference type="SMART" id="SM01039">
    <property type="entry name" value="BRICHOS"/>
    <property type="match status" value="1"/>
</dbReference>
<name>A0A803K9S2_XENTR</name>
<evidence type="ECO:0000256" key="1">
    <source>
        <dbReference type="ARBA" id="ARBA00023157"/>
    </source>
</evidence>
<reference evidence="3" key="2">
    <citation type="submission" date="2021-03" db="UniProtKB">
        <authorList>
            <consortium name="Ensembl"/>
        </authorList>
    </citation>
    <scope>IDENTIFICATION</scope>
</reference>
<dbReference type="InParanoid" id="A0A803K9S2"/>
<dbReference type="InterPro" id="IPR007084">
    <property type="entry name" value="BRICHOS_dom"/>
</dbReference>
<keyword evidence="1" id="KW-1015">Disulfide bond</keyword>
<sequence>MSQNKMDLLQNRKGDLFNRGVQVPIYWPKICGTCLFLEISSPGRMKALILITSLLAVAFATDNININNEDNTGTDVHQTVNIDNHDNVANVNQYNGWNSWDSMWDFNRGLFAVRLLSKKACVVSRINRNVAPNLERLSKVSQEKQKANAPPPPSMTYTVTKNRVRNVAQFGKHITALCKDIPTYHATEVQDPSLYETECIKNSIITIMGIFICGLPTTCQNLQL</sequence>
<reference evidence="3" key="1">
    <citation type="journal article" date="2010" name="Science">
        <title>The genome of the Western clawed frog Xenopus tropicalis.</title>
        <authorList>
            <person name="Hellsten U."/>
            <person name="Harland R.M."/>
            <person name="Gilchrist M.J."/>
            <person name="Hendrix D."/>
            <person name="Jurka J."/>
            <person name="Kapitonov V."/>
            <person name="Ovcharenko I."/>
            <person name="Putnam N.H."/>
            <person name="Shu S."/>
            <person name="Taher L."/>
            <person name="Blitz I.L."/>
            <person name="Blumberg B."/>
            <person name="Dichmann D.S."/>
            <person name="Dubchak I."/>
            <person name="Amaya E."/>
            <person name="Detter J.C."/>
            <person name="Fletcher R."/>
            <person name="Gerhard D.S."/>
            <person name="Goodstein D."/>
            <person name="Graves T."/>
            <person name="Grigoriev I.V."/>
            <person name="Grimwood J."/>
            <person name="Kawashima T."/>
            <person name="Lindquist E."/>
            <person name="Lucas S.M."/>
            <person name="Mead P.E."/>
            <person name="Mitros T."/>
            <person name="Ogino H."/>
            <person name="Ohta Y."/>
            <person name="Poliakov A.V."/>
            <person name="Pollet N."/>
            <person name="Robert J."/>
            <person name="Salamov A."/>
            <person name="Sater A.K."/>
            <person name="Schmutz J."/>
            <person name="Terry A."/>
            <person name="Vize P.D."/>
            <person name="Warren W.C."/>
            <person name="Wells D."/>
            <person name="Wills A."/>
            <person name="Wilson R.K."/>
            <person name="Zimmerman L.B."/>
            <person name="Zorn A.M."/>
            <person name="Grainger R."/>
            <person name="Grammer T."/>
            <person name="Khokha M.K."/>
            <person name="Richardson P.M."/>
            <person name="Rokhsar D.S."/>
        </authorList>
    </citation>
    <scope>NUCLEOTIDE SEQUENCE [LARGE SCALE GENOMIC DNA]</scope>
    <source>
        <strain evidence="3">Nigerian</strain>
    </source>
</reference>
<proteinExistence type="predicted"/>
<dbReference type="PANTHER" id="PTHR16483">
    <property type="entry name" value="GASTROKINE 1"/>
    <property type="match status" value="1"/>
</dbReference>
<organism evidence="3">
    <name type="scientific">Xenopus tropicalis</name>
    <name type="common">Western clawed frog</name>
    <name type="synonym">Silurana tropicalis</name>
    <dbReference type="NCBI Taxonomy" id="8364"/>
    <lineage>
        <taxon>Eukaryota</taxon>
        <taxon>Metazoa</taxon>
        <taxon>Chordata</taxon>
        <taxon>Craniata</taxon>
        <taxon>Vertebrata</taxon>
        <taxon>Euteleostomi</taxon>
        <taxon>Amphibia</taxon>
        <taxon>Batrachia</taxon>
        <taxon>Anura</taxon>
        <taxon>Pipoidea</taxon>
        <taxon>Pipidae</taxon>
        <taxon>Xenopodinae</taxon>
        <taxon>Xenopus</taxon>
        <taxon>Silurana</taxon>
    </lineage>
</organism>
<dbReference type="Gene3D" id="3.30.390.150">
    <property type="match status" value="1"/>
</dbReference>
<dbReference type="Pfam" id="PF04089">
    <property type="entry name" value="BRICHOS"/>
    <property type="match status" value="1"/>
</dbReference>